<name>A0AAD9HQY7_9PEZI</name>
<dbReference type="AlphaFoldDB" id="A0AAD9HQY7"/>
<gene>
    <name evidence="2" type="ORF">LX32DRAFT_207762</name>
</gene>
<keyword evidence="3" id="KW-1185">Reference proteome</keyword>
<evidence type="ECO:0000256" key="1">
    <source>
        <dbReference type="SAM" id="SignalP"/>
    </source>
</evidence>
<protein>
    <submittedName>
        <fullName evidence="2">Ricin B lectin</fullName>
    </submittedName>
</protein>
<organism evidence="2 3">
    <name type="scientific">Colletotrichum zoysiae</name>
    <dbReference type="NCBI Taxonomy" id="1216348"/>
    <lineage>
        <taxon>Eukaryota</taxon>
        <taxon>Fungi</taxon>
        <taxon>Dikarya</taxon>
        <taxon>Ascomycota</taxon>
        <taxon>Pezizomycotina</taxon>
        <taxon>Sordariomycetes</taxon>
        <taxon>Hypocreomycetidae</taxon>
        <taxon>Glomerellales</taxon>
        <taxon>Glomerellaceae</taxon>
        <taxon>Colletotrichum</taxon>
        <taxon>Colletotrichum graminicola species complex</taxon>
    </lineage>
</organism>
<accession>A0AAD9HQY7</accession>
<proteinExistence type="predicted"/>
<dbReference type="Proteomes" id="UP001232148">
    <property type="component" value="Unassembled WGS sequence"/>
</dbReference>
<reference evidence="2" key="1">
    <citation type="submission" date="2021-06" db="EMBL/GenBank/DDBJ databases">
        <title>Comparative genomics, transcriptomics and evolutionary studies reveal genomic signatures of adaptation to plant cell wall in hemibiotrophic fungi.</title>
        <authorList>
            <consortium name="DOE Joint Genome Institute"/>
            <person name="Baroncelli R."/>
            <person name="Diaz J.F."/>
            <person name="Benocci T."/>
            <person name="Peng M."/>
            <person name="Battaglia E."/>
            <person name="Haridas S."/>
            <person name="Andreopoulos W."/>
            <person name="Labutti K."/>
            <person name="Pangilinan J."/>
            <person name="Floch G.L."/>
            <person name="Makela M.R."/>
            <person name="Henrissat B."/>
            <person name="Grigoriev I.V."/>
            <person name="Crouch J.A."/>
            <person name="De Vries R.P."/>
            <person name="Sukno S.A."/>
            <person name="Thon M.R."/>
        </authorList>
    </citation>
    <scope>NUCLEOTIDE SEQUENCE</scope>
    <source>
        <strain evidence="2">MAFF235873</strain>
    </source>
</reference>
<dbReference type="EMBL" id="MU842832">
    <property type="protein sequence ID" value="KAK2032284.1"/>
    <property type="molecule type" value="Genomic_DNA"/>
</dbReference>
<feature type="signal peptide" evidence="1">
    <location>
        <begin position="1"/>
        <end position="18"/>
    </location>
</feature>
<evidence type="ECO:0000313" key="3">
    <source>
        <dbReference type="Proteomes" id="UP001232148"/>
    </source>
</evidence>
<evidence type="ECO:0000313" key="2">
    <source>
        <dbReference type="EMBL" id="KAK2032284.1"/>
    </source>
</evidence>
<keyword evidence="1" id="KW-0732">Signal</keyword>
<sequence length="177" mass="19136">MKVSILATIIAAASVAQATIDWTLDKAANPTDDQLDAYTKIEAAMTAAAARHARLGTAQKKVTVYYQPGVPTAEANTSGALRFGTSRDFMTERTALHEISHTLGVGLSATFKSRCASGDWPTANPLLRSWDGDDAKIQCGGYHFWPYGLNYENEWSEEAADRHVQLINAMLTDGLAS</sequence>
<comment type="caution">
    <text evidence="2">The sequence shown here is derived from an EMBL/GenBank/DDBJ whole genome shotgun (WGS) entry which is preliminary data.</text>
</comment>
<feature type="chain" id="PRO_5042215726" evidence="1">
    <location>
        <begin position="19"/>
        <end position="177"/>
    </location>
</feature>